<accession>A0A979HKT8</accession>
<dbReference type="InterPro" id="IPR036412">
    <property type="entry name" value="HAD-like_sf"/>
</dbReference>
<dbReference type="Gramene" id="Os01t0191200-02">
    <property type="protein sequence ID" value="Os01t0191200-02"/>
    <property type="gene ID" value="Os01g0191200"/>
</dbReference>
<dbReference type="SUPFAM" id="SSF56784">
    <property type="entry name" value="HAD-like"/>
    <property type="match status" value="1"/>
</dbReference>
<evidence type="ECO:0000256" key="6">
    <source>
        <dbReference type="SAM" id="SignalP"/>
    </source>
</evidence>
<evidence type="ECO:0000256" key="2">
    <source>
        <dbReference type="ARBA" id="ARBA00022729"/>
    </source>
</evidence>
<feature type="chain" id="PRO_5038278351" evidence="6">
    <location>
        <begin position="23"/>
        <end position="303"/>
    </location>
</feature>
<dbReference type="KEGG" id="osa:4327297"/>
<reference evidence="8" key="3">
    <citation type="journal article" date="2006" name="Nucleic Acids Res.">
        <title>The Rice Annotation Project Database (RAP-DB): hub for Oryza sativa ssp. japonica genome information.</title>
        <authorList>
            <person name="Ohyanagi H."/>
            <person name="Tanaka T."/>
            <person name="Sakai H."/>
            <person name="Shigemoto Y."/>
            <person name="Yamaguchi K."/>
            <person name="Habara T."/>
            <person name="Fujii Y."/>
            <person name="Antonio B.A."/>
            <person name="Nagamura Y."/>
            <person name="Imanishi T."/>
            <person name="Ikeo K."/>
            <person name="Itoh T."/>
            <person name="Gojobori T."/>
            <person name="Sasaki T."/>
        </authorList>
    </citation>
    <scope>NUCLEOTIDE SEQUENCE</scope>
</reference>
<keyword evidence="3" id="KW-0758">Storage protein</keyword>
<gene>
    <name evidence="8" type="ordered locus">Os01g0191200</name>
    <name evidence="7" type="ORF">P0710E05.30</name>
</gene>
<reference evidence="7" key="1">
    <citation type="journal article" date="2002" name="Nature">
        <title>The genome sequence and structure of rice chromosome 1.</title>
        <authorList>
            <person name="Sasaki T."/>
            <person name="Matsumoto T."/>
            <person name="Yamamoto K."/>
            <person name="Sakata K."/>
            <person name="Baba T."/>
            <person name="Katayose Y."/>
            <person name="Wu J."/>
            <person name="Niimura Y."/>
            <person name="Cheng Z."/>
            <person name="Nagamura Y."/>
            <person name="Antonio B.A."/>
            <person name="Kanamori H."/>
            <person name="Hosokawa S."/>
            <person name="Masukawa M."/>
            <person name="Arikawa K."/>
            <person name="Chiden Y."/>
            <person name="Hayashi M."/>
            <person name="Okamoto M."/>
            <person name="Ando T."/>
            <person name="Aoki H."/>
            <person name="Arita K."/>
            <person name="Hamada M."/>
            <person name="Harada C."/>
            <person name="Hijishita S."/>
            <person name="Honda M."/>
            <person name="Ichikawa Y."/>
            <person name="Idonuma A."/>
            <person name="Iijima M."/>
            <person name="Ikeda M."/>
            <person name="Ikeno M."/>
            <person name="Itoh S."/>
            <person name="Itoh T."/>
            <person name="Itoh Y."/>
            <person name="Itoh Y."/>
            <person name="Iwabuchi A."/>
            <person name="Kamiya K."/>
            <person name="Karasawa W."/>
            <person name="Katagiri S."/>
            <person name="Kikuta A."/>
            <person name="Kobayashi N."/>
            <person name="Kono I."/>
            <person name="Machita K."/>
            <person name="Maehara T."/>
            <person name="Mizuno H."/>
            <person name="Mizubayashi T."/>
            <person name="Mukai Y."/>
            <person name="Nagasaki H."/>
            <person name="Nakashima M."/>
            <person name="Nakama Y."/>
            <person name="Nakamichi Y."/>
            <person name="Nakamura M."/>
            <person name="Namiki N."/>
            <person name="Negishi M."/>
            <person name="Ohta I."/>
            <person name="Ono N."/>
            <person name="Saji S."/>
            <person name="Sakai K."/>
            <person name="Shibata M."/>
            <person name="Shimokawa T."/>
            <person name="Shomura A."/>
            <person name="Song J."/>
            <person name="Takazaki Y."/>
            <person name="Terasawa K."/>
            <person name="Tsuji K."/>
            <person name="Waki K."/>
            <person name="Yamagata H."/>
            <person name="Yamane H."/>
            <person name="Yoshiki S."/>
            <person name="Yoshihara R."/>
            <person name="Yukawa K."/>
            <person name="Zhong H."/>
            <person name="Iwama H."/>
            <person name="Endo T."/>
            <person name="Ito H."/>
            <person name="Hahn J.H."/>
            <person name="Kim H.I."/>
            <person name="Eun M.Y."/>
            <person name="Yano M."/>
            <person name="Jiang J."/>
            <person name="Gojobori T."/>
        </authorList>
    </citation>
    <scope>NUCLEOTIDE SEQUENCE</scope>
</reference>
<evidence type="ECO:0000256" key="1">
    <source>
        <dbReference type="ARBA" id="ARBA00002410"/>
    </source>
</evidence>
<dbReference type="GO" id="GO:0045735">
    <property type="term" value="F:nutrient reservoir activity"/>
    <property type="evidence" value="ECO:0007669"/>
    <property type="project" value="UniProtKB-KW"/>
</dbReference>
<comment type="function">
    <text evidence="1">May function as somatic storage protein during early seedling development.</text>
</comment>
<organism evidence="7">
    <name type="scientific">Oryza sativa subsp. japonica</name>
    <name type="common">Rice</name>
    <dbReference type="NCBI Taxonomy" id="39947"/>
    <lineage>
        <taxon>Eukaryota</taxon>
        <taxon>Viridiplantae</taxon>
        <taxon>Streptophyta</taxon>
        <taxon>Embryophyta</taxon>
        <taxon>Tracheophyta</taxon>
        <taxon>Spermatophyta</taxon>
        <taxon>Magnoliopsida</taxon>
        <taxon>Liliopsida</taxon>
        <taxon>Poales</taxon>
        <taxon>Poaceae</taxon>
        <taxon>BOP clade</taxon>
        <taxon>Oryzoideae</taxon>
        <taxon>Oryzeae</taxon>
        <taxon>Oryzinae</taxon>
        <taxon>Oryza</taxon>
        <taxon>Oryza sativa</taxon>
    </lineage>
</organism>
<dbReference type="EMBL" id="AP008207">
    <property type="protein sequence ID" value="BAF04183.1"/>
    <property type="molecule type" value="Genomic_DNA"/>
</dbReference>
<dbReference type="Proteomes" id="UP000817658">
    <property type="component" value="Chromosome 1"/>
</dbReference>
<dbReference type="InterPro" id="IPR005519">
    <property type="entry name" value="Acid_phosphat_B-like"/>
</dbReference>
<dbReference type="KEGG" id="dosa:Os01g0191200"/>
<evidence type="ECO:0000256" key="5">
    <source>
        <dbReference type="PIRNR" id="PIRNR002674"/>
    </source>
</evidence>
<reference evidence="9" key="6">
    <citation type="journal article" date="2008" name="Nucleic Acids Res.">
        <title>The rice annotation project database (RAP-DB): 2008 update.</title>
        <authorList>
            <consortium name="The rice annotation project (RAP)"/>
        </authorList>
    </citation>
    <scope>GENOME REANNOTATION</scope>
    <source>
        <strain evidence="9">cv. Nipponbare</strain>
    </source>
</reference>
<proteinExistence type="inferred from homology"/>
<feature type="signal peptide" evidence="6">
    <location>
        <begin position="1"/>
        <end position="22"/>
    </location>
</feature>
<reference evidence="8" key="7">
    <citation type="submission" date="2012-08" db="EMBL/GenBank/DDBJ databases">
        <title>Oryza sativa nipponbare(GA3) genomic DNA, chromosome 1.</title>
        <authorList>
            <consortium name="IRGSP(International Rice Genome Sequencing Project)"/>
        </authorList>
    </citation>
    <scope>NUCLEOTIDE SEQUENCE</scope>
</reference>
<dbReference type="PIRSF" id="PIRSF002674">
    <property type="entry name" value="VSP"/>
    <property type="match status" value="1"/>
</dbReference>
<dbReference type="Proteomes" id="UP000000763">
    <property type="component" value="Chromosome 1"/>
</dbReference>
<dbReference type="PANTHER" id="PTHR31284">
    <property type="entry name" value="ACID PHOSPHATASE-LIKE PROTEIN"/>
    <property type="match status" value="1"/>
</dbReference>
<dbReference type="OrthoDB" id="59415at2759"/>
<dbReference type="InterPro" id="IPR023214">
    <property type="entry name" value="HAD_sf"/>
</dbReference>
<reference evidence="8 9" key="2">
    <citation type="journal article" date="2005" name="Nature">
        <title>The map-based sequence of the rice genome.</title>
        <authorList>
            <consortium name="International rice genome sequencing project (IRGSP)"/>
            <person name="Matsumoto T."/>
            <person name="Wu J."/>
            <person name="Kanamori H."/>
            <person name="Katayose Y."/>
            <person name="Fujisawa M."/>
            <person name="Namiki N."/>
            <person name="Mizuno H."/>
            <person name="Yamamoto K."/>
            <person name="Antonio B.A."/>
            <person name="Baba T."/>
            <person name="Sakata K."/>
            <person name="Nagamura Y."/>
            <person name="Aoki H."/>
            <person name="Arikawa K."/>
            <person name="Arita K."/>
            <person name="Bito T."/>
            <person name="Chiden Y."/>
            <person name="Fujitsuka N."/>
            <person name="Fukunaka R."/>
            <person name="Hamada M."/>
            <person name="Harada C."/>
            <person name="Hayashi A."/>
            <person name="Hijishita S."/>
            <person name="Honda M."/>
            <person name="Hosokawa S."/>
            <person name="Ichikawa Y."/>
            <person name="Idonuma A."/>
            <person name="Iijima M."/>
            <person name="Ikeda M."/>
            <person name="Ikeno M."/>
            <person name="Ito K."/>
            <person name="Ito S."/>
            <person name="Ito T."/>
            <person name="Ito Y."/>
            <person name="Ito Y."/>
            <person name="Iwabuchi A."/>
            <person name="Kamiya K."/>
            <person name="Karasawa W."/>
            <person name="Kurita K."/>
            <person name="Katagiri S."/>
            <person name="Kikuta A."/>
            <person name="Kobayashi H."/>
            <person name="Kobayashi N."/>
            <person name="Machita K."/>
            <person name="Maehara T."/>
            <person name="Masukawa M."/>
            <person name="Mizubayashi T."/>
            <person name="Mukai Y."/>
            <person name="Nagasaki H."/>
            <person name="Nagata Y."/>
            <person name="Naito S."/>
            <person name="Nakashima M."/>
            <person name="Nakama Y."/>
            <person name="Nakamichi Y."/>
            <person name="Nakamura M."/>
            <person name="Meguro A."/>
            <person name="Negishi M."/>
            <person name="Ohta I."/>
            <person name="Ohta T."/>
            <person name="Okamoto M."/>
            <person name="Ono N."/>
            <person name="Saji S."/>
            <person name="Sakaguchi M."/>
            <person name="Sakai K."/>
            <person name="Shibata M."/>
            <person name="Shimokawa T."/>
            <person name="Song J."/>
            <person name="Takazaki Y."/>
            <person name="Terasawa K."/>
            <person name="Tsugane M."/>
            <person name="Tsuji K."/>
            <person name="Ueda S."/>
            <person name="Waki K."/>
            <person name="Yamagata H."/>
            <person name="Yamamoto M."/>
            <person name="Yamamoto S."/>
            <person name="Yamane H."/>
            <person name="Yoshiki S."/>
            <person name="Yoshihara R."/>
            <person name="Yukawa K."/>
            <person name="Zhong H."/>
            <person name="Yano M."/>
            <person name="Yuan Q."/>
            <person name="Ouyang S."/>
            <person name="Liu J."/>
            <person name="Jones K.M."/>
            <person name="Gansberger K."/>
            <person name="Moffat K."/>
            <person name="Hill J."/>
            <person name="Bera J."/>
            <person name="Fadrosh D."/>
            <person name="Jin S."/>
            <person name="Johri S."/>
            <person name="Kim M."/>
            <person name="Overton L."/>
            <person name="Reardon M."/>
            <person name="Tsitrin T."/>
            <person name="Vuong H."/>
            <person name="Weaver B."/>
            <person name="Ciecko A."/>
            <person name="Tallon L."/>
            <person name="Jackson J."/>
            <person name="Pai G."/>
            <person name="Aken S.V."/>
            <person name="Utterback T."/>
            <person name="Reidmuller S."/>
            <person name="Feldblyum T."/>
            <person name="Hsiao J."/>
            <person name="Zismann V."/>
            <person name="Iobst S."/>
            <person name="de Vazeille A.R."/>
            <person name="Buell C.R."/>
            <person name="Ying K."/>
            <person name="Li Y."/>
            <person name="Lu T."/>
            <person name="Huang Y."/>
            <person name="Zhao Q."/>
            <person name="Feng Q."/>
            <person name="Zhang L."/>
            <person name="Zhu J."/>
            <person name="Weng Q."/>
            <person name="Mu J."/>
            <person name="Lu Y."/>
            <person name="Fan D."/>
            <person name="Liu Y."/>
            <person name="Guan J."/>
            <person name="Zhang Y."/>
            <person name="Yu S."/>
            <person name="Liu X."/>
            <person name="Zhang Y."/>
            <person name="Hong G."/>
            <person name="Han B."/>
            <person name="Choisne N."/>
            <person name="Demange N."/>
            <person name="Orjeda G."/>
            <person name="Samain S."/>
            <person name="Cattolico L."/>
            <person name="Pelletier E."/>
            <person name="Couloux A."/>
            <person name="Segurens B."/>
            <person name="Wincker P."/>
            <person name="D'Hont A."/>
            <person name="Scarpelli C."/>
            <person name="Weissenbach J."/>
            <person name="Salanoubat M."/>
            <person name="Quetier F."/>
            <person name="Yu Y."/>
            <person name="Kim H.R."/>
            <person name="Rambo T."/>
            <person name="Currie J."/>
            <person name="Collura K."/>
            <person name="Luo M."/>
            <person name="Yang T."/>
            <person name="Ammiraju J.S.S."/>
            <person name="Engler F."/>
            <person name="Soderlund C."/>
            <person name="Wing R.A."/>
            <person name="Palmer L.E."/>
            <person name="de la Bastide M."/>
            <person name="Spiegel L."/>
            <person name="Nascimento L."/>
            <person name="Zutavern T."/>
            <person name="O'Shaughnessy A."/>
            <person name="Dike S."/>
            <person name="Dedhia N."/>
            <person name="Preston R."/>
            <person name="Balija V."/>
            <person name="McCombie W.R."/>
            <person name="Chow T."/>
            <person name="Chen H."/>
            <person name="Chung M."/>
            <person name="Chen C."/>
            <person name="Shaw J."/>
            <person name="Wu H."/>
            <person name="Hsiao K."/>
            <person name="Chao Y."/>
            <person name="Chu M."/>
            <person name="Cheng C."/>
            <person name="Hour A."/>
            <person name="Lee P."/>
            <person name="Lin S."/>
            <person name="Lin Y."/>
            <person name="Liou J."/>
            <person name="Liu S."/>
            <person name="Hsing Y."/>
            <person name="Raghuvanshi S."/>
            <person name="Mohanty A."/>
            <person name="Bharti A.K."/>
            <person name="Gaur A."/>
            <person name="Gupta V."/>
            <person name="Kumar D."/>
            <person name="Ravi V."/>
            <person name="Vij S."/>
            <person name="Kapur A."/>
            <person name="Khurana P."/>
            <person name="Khurana P."/>
            <person name="Khurana J.P."/>
            <person name="Tyagi A.K."/>
            <person name="Gaikwad K."/>
            <person name="Singh A."/>
            <person name="Dalal V."/>
            <person name="Srivastava S."/>
            <person name="Dixit A."/>
            <person name="Pal A.K."/>
            <person name="Ghazi I.A."/>
            <person name="Yadav M."/>
            <person name="Pandit A."/>
            <person name="Bhargava A."/>
            <person name="Sureshbabu K."/>
            <person name="Batra K."/>
            <person name="Sharma T.R."/>
            <person name="Mohapatra T."/>
            <person name="Singh N.K."/>
            <person name="Messing J."/>
            <person name="Nelson A.B."/>
            <person name="Fuks G."/>
            <person name="Kavchok S."/>
            <person name="Keizer G."/>
            <person name="Linton E."/>
            <person name="Llaca V."/>
            <person name="Song R."/>
            <person name="Tanyolac B."/>
            <person name="Young S."/>
            <person name="Ho-Il K."/>
            <person name="Hahn J.H."/>
            <person name="Sangsakoo G."/>
            <person name="Vanavichit A."/>
            <person name="de Mattos Luiz.A.T."/>
            <person name="Zimmer P.D."/>
            <person name="Malone G."/>
            <person name="Dellagostin O."/>
            <person name="de Oliveira A.C."/>
            <person name="Bevan M."/>
            <person name="Bancroft I."/>
            <person name="Minx P."/>
            <person name="Cordum H."/>
            <person name="Wilson R."/>
            <person name="Cheng Z."/>
            <person name="Jin W."/>
            <person name="Jiang J."/>
            <person name="Leong S.A."/>
            <person name="Iwama H."/>
            <person name="Gojobori T."/>
            <person name="Itoh T."/>
            <person name="Niimura Y."/>
            <person name="Fujii Y."/>
            <person name="Habara T."/>
            <person name="Sakai H."/>
            <person name="Sato Y."/>
            <person name="Wilson G."/>
            <person name="Kumar K."/>
            <person name="McCouch S."/>
            <person name="Juretic N."/>
            <person name="Hoen D."/>
            <person name="Wright S."/>
            <person name="Bruskiewich R."/>
            <person name="Bureau T."/>
            <person name="Miyao A."/>
            <person name="Hirochika H."/>
            <person name="Nishikawa T."/>
            <person name="Kadowaki K."/>
            <person name="Sugiura M."/>
            <person name="Burr B."/>
            <person name="Sasaki T."/>
        </authorList>
    </citation>
    <scope>NUCLEOTIDE SEQUENCE [LARGE SCALE GENOMIC DNA]</scope>
    <source>
        <strain evidence="9">cv. Nipponbare</strain>
    </source>
</reference>
<dbReference type="EMBL" id="AP002743">
    <property type="protein sequence ID" value="BAA99433.1"/>
    <property type="molecule type" value="Genomic_DNA"/>
</dbReference>
<dbReference type="SMR" id="A0A979HKT8"/>
<dbReference type="CDD" id="cd07535">
    <property type="entry name" value="HAD_VSP"/>
    <property type="match status" value="1"/>
</dbReference>
<dbReference type="Gramene" id="Os01t0191200-01">
    <property type="protein sequence ID" value="Os01t0191200-01"/>
    <property type="gene ID" value="Os01g0191200"/>
</dbReference>
<evidence type="ECO:0000313" key="8">
    <source>
        <dbReference type="EMBL" id="BAF04183.1"/>
    </source>
</evidence>
<evidence type="ECO:0000256" key="3">
    <source>
        <dbReference type="ARBA" id="ARBA00022761"/>
    </source>
</evidence>
<name>A0A979HKT8_ORYSJ</name>
<dbReference type="Gene3D" id="3.40.50.1000">
    <property type="entry name" value="HAD superfamily/HAD-like"/>
    <property type="match status" value="1"/>
</dbReference>
<evidence type="ECO:0000313" key="7">
    <source>
        <dbReference type="EMBL" id="BAA99433.1"/>
    </source>
</evidence>
<dbReference type="InterPro" id="IPR014403">
    <property type="entry name" value="APS1/VSP"/>
</dbReference>
<dbReference type="PANTHER" id="PTHR31284:SF19">
    <property type="entry name" value="VEGETATIVE STORAGE PROTEIN 1-RELATED"/>
    <property type="match status" value="1"/>
</dbReference>
<accession>A0A0P0UZ76</accession>
<dbReference type="InterPro" id="IPR010028">
    <property type="entry name" value="Acid_phosphatase_pln"/>
</dbReference>
<protein>
    <submittedName>
        <fullName evidence="7">Acid phosphatase</fullName>
    </submittedName>
    <submittedName>
        <fullName evidence="8">Os01g0191200 protein</fullName>
    </submittedName>
</protein>
<sequence>MAPKRLVCFLAVAAALATTCHGWGAGAGDVVSSSAAALSFVDRLRQMMIPAAVGDGDYCDSWRVGVEANNVRGWTAAPRKCDNYVENYMRGHHYRRDSKVVVDEAAAYAEAAVLSGDPAADANATWVFDVDETALSHVKFYKKHGFGYHRTDEPAFMEWLIAGRASALPNTVTLYKKLLLLGVKIVFLSDRPDTPELRNATATNLIKEGFDCWDELILRSENSTATGSVVEYKSGERKKLEEEKGMVIIGNIGDQWSDLLGSPEGRRTFKLPNPAYYIDNYKRAGAAVRAAVAITASSSSSSS</sequence>
<dbReference type="GO" id="GO:0003993">
    <property type="term" value="F:acid phosphatase activity"/>
    <property type="evidence" value="ECO:0007669"/>
    <property type="project" value="InterPro"/>
</dbReference>
<keyword evidence="4" id="KW-0325">Glycoprotein</keyword>
<reference evidence="8" key="5">
    <citation type="journal article" date="2008" name="Nucleic Acids Res.">
        <title>The Rice Annotation Project Database (RAP-DB): 2008 update.</title>
        <authorList>
            <consortium name="The Rice Annotation Project (RAP)"/>
            <person name="Tanaka T."/>
            <person name="Antonio B.A."/>
            <person name="Kikuchi S."/>
            <person name="Matsumoto T."/>
            <person name="Nagamura Y."/>
            <person name="Numa H."/>
            <person name="Sakai H."/>
            <person name="Wu J."/>
            <person name="Itoh T."/>
            <person name="Sasaki T."/>
            <person name="Aono R."/>
            <person name="Fujii Y."/>
            <person name="Habara T."/>
            <person name="Harada E."/>
            <person name="Kanno M."/>
            <person name="Kawahara Y."/>
            <person name="Kawashima H."/>
            <person name="Kubooka H."/>
            <person name="Matsuya A."/>
            <person name="Nakaoka H."/>
            <person name="Saichi N."/>
            <person name="Sanbonmatsu R."/>
            <person name="Sato Y."/>
            <person name="Shinso Y."/>
            <person name="Suzuki M."/>
            <person name="Takeda J."/>
            <person name="Tanino M."/>
            <person name="Todokoro F."/>
            <person name="Yamaguchi K."/>
            <person name="Yamamoto N."/>
            <person name="Yamasaki C."/>
            <person name="Imanishi T."/>
            <person name="Okido T."/>
            <person name="Tada M."/>
            <person name="Ikeo K."/>
            <person name="Tateno Y."/>
            <person name="Gojobori T."/>
            <person name="Lin Y.C."/>
            <person name="Wei F.J."/>
            <person name="Hsing Y.I."/>
            <person name="Zhao Q."/>
            <person name="Han B."/>
            <person name="Kramer M.R."/>
            <person name="McCombie R.W."/>
            <person name="Lonsdale D."/>
            <person name="O'Donovan C.C."/>
            <person name="Whitfield E.J."/>
            <person name="Apweiler R."/>
            <person name="Koyanagi K.O."/>
            <person name="Khurana J.P."/>
            <person name="Raghuvanshi S."/>
            <person name="Singh N.K."/>
            <person name="Tyagi A.K."/>
            <person name="Haberer G."/>
            <person name="Fujisawa M."/>
            <person name="Hosokawa S."/>
            <person name="Ito Y."/>
            <person name="Ikawa H."/>
            <person name="Shibata M."/>
            <person name="Yamamoto M."/>
            <person name="Bruskiewich R.M."/>
            <person name="Hoen D.R."/>
            <person name="Bureau TE."/>
            <person name="Namiki N."/>
            <person name="Ohyanagi H."/>
            <person name="Sakai Y."/>
            <person name="Nobushima S."/>
            <person name="Sakata K."/>
            <person name="Barrero R.A."/>
            <person name="Sato Y."/>
            <person name="Souvorov A."/>
            <person name="Smith-White B."/>
            <person name="Tatusova T."/>
            <person name="An S."/>
            <person name="An G."/>
            <person name="OOta S."/>
            <person name="Fuks G."/>
            <person name="Messing J."/>
            <person name="Christie K.R."/>
            <person name="Lieberherr D."/>
            <person name="Kim H."/>
            <person name="Zuccolo A."/>
            <person name="Wing R.A."/>
            <person name="Nobuta K."/>
            <person name="Green P.J."/>
            <person name="Lu C."/>
            <person name="Meyers BC."/>
            <person name="Chaparro C."/>
            <person name="Piegu B."/>
            <person name="Panaud O."/>
            <person name="Echeverria M."/>
        </authorList>
    </citation>
    <scope>NUCLEOTIDE SEQUENCE</scope>
</reference>
<evidence type="ECO:0000313" key="9">
    <source>
        <dbReference type="Proteomes" id="UP000000763"/>
    </source>
</evidence>
<dbReference type="NCBIfam" id="TIGR01675">
    <property type="entry name" value="plant-AP"/>
    <property type="match status" value="1"/>
</dbReference>
<dbReference type="AlphaFoldDB" id="A0A979HKT8"/>
<reference evidence="8" key="8">
    <citation type="submission" date="2012-08" db="EMBL/GenBank/DDBJ databases">
        <title>The Second Rice Annotation Project Meeting (RAP2).</title>
        <authorList>
            <consortium name="The Rice Annotation Project (RAP)"/>
        </authorList>
    </citation>
    <scope>NUCLEOTIDE SEQUENCE</scope>
</reference>
<keyword evidence="2 6" id="KW-0732">Signal</keyword>
<dbReference type="OMA" id="FMEWLIA"/>
<reference evidence="8" key="4">
    <citation type="journal article" date="2007" name="Genome Res.">
        <title>Curated Genome Annotation of Oryza sativa ssp. japonica and Comparative Genome Analysis with Arabidopsis thaliana.</title>
        <authorList>
            <consortium name="The Rice Annotation Project (RAP)"/>
            <person name="Itoh T."/>
            <person name="Tanaka T."/>
            <person name="Barrero R.A."/>
            <person name="Yamasaki C."/>
            <person name="Fujii Y."/>
            <person name="Hilton P.B."/>
            <person name="Antonio B.A."/>
            <person name="Aono H."/>
            <person name="Apweiler R."/>
            <person name="Bruskiewich R."/>
            <person name="Bureau T."/>
            <person name="Burr F."/>
            <person name="Costa de Oliveira A."/>
            <person name="Fuks G."/>
            <person name="Habara T."/>
            <person name="Haberer G."/>
            <person name="Han B."/>
            <person name="Harada E."/>
            <person name="Hiraki A.T."/>
            <person name="Hirochika H."/>
            <person name="Hoen D."/>
            <person name="Hokari H."/>
            <person name="Hosokawa S."/>
            <person name="Hsing Y."/>
            <person name="Ikawa H."/>
            <person name="Ikeo K."/>
            <person name="Imanishi T."/>
            <person name="Ito Y."/>
            <person name="Jaiswal P."/>
            <person name="Kanno M."/>
            <person name="Kawahara Y."/>
            <person name="Kawamura T."/>
            <person name="Kawashima H."/>
            <person name="Khurana J.P."/>
            <person name="Kikuchi S."/>
            <person name="Komatsu S."/>
            <person name="Koyanagi K.O."/>
            <person name="Kubooka H."/>
            <person name="Lieberherr D."/>
            <person name="Lin Y.C."/>
            <person name="Lonsdale D."/>
            <person name="Matsumoto T."/>
            <person name="Matsuya A."/>
            <person name="McCombie W.R."/>
            <person name="Messing J."/>
            <person name="Miyao A."/>
            <person name="Mulder N."/>
            <person name="Nagamura Y."/>
            <person name="Nam J."/>
            <person name="Namiki N."/>
            <person name="Numa H."/>
            <person name="Nurimoto S."/>
            <person name="O'donovan C."/>
            <person name="Ohyanagi H."/>
            <person name="Okido T."/>
            <person name="Oota S."/>
            <person name="Osato N."/>
            <person name="Palmer L.E."/>
            <person name="Quetier F."/>
            <person name="Raghuvanshi S."/>
            <person name="Saichi N."/>
            <person name="Sakai H."/>
            <person name="Sakai Y."/>
            <person name="Sakata K."/>
            <person name="Sakurai T."/>
            <person name="Sato F."/>
            <person name="Sato Y."/>
            <person name="Schoof H."/>
            <person name="Seki M."/>
            <person name="Shibata M."/>
            <person name="Shimizu Y."/>
            <person name="Shinozaki K."/>
            <person name="Shinso Y."/>
            <person name="Singh N.K."/>
            <person name="Smith-White B."/>
            <person name="Takeda J."/>
            <person name="Tanino M."/>
            <person name="Tatusova T."/>
            <person name="Thongjuea S."/>
            <person name="Todokoro F."/>
            <person name="Tsugane M."/>
            <person name="Tyagi A.K."/>
            <person name="Vanavichit A."/>
            <person name="Wang A."/>
            <person name="Wing R.A."/>
            <person name="Yamaguchi K."/>
            <person name="Yamamoto M."/>
            <person name="Yamamoto N."/>
            <person name="Yu Y."/>
            <person name="Zhang H."/>
            <person name="Zhao Q."/>
            <person name="Higo K."/>
            <person name="Burr B."/>
            <person name="Gojobori T."/>
            <person name="Sasaki T."/>
        </authorList>
    </citation>
    <scope>NUCLEOTIDE SEQUENCE</scope>
</reference>
<dbReference type="Pfam" id="PF03767">
    <property type="entry name" value="Acid_phosphat_B"/>
    <property type="match status" value="1"/>
</dbReference>
<comment type="similarity">
    <text evidence="5">Belongs to the APS1/VSP family.</text>
</comment>
<evidence type="ECO:0000256" key="4">
    <source>
        <dbReference type="ARBA" id="ARBA00023180"/>
    </source>
</evidence>